<dbReference type="STRING" id="1503.CLPU_19c00090"/>
<comment type="caution">
    <text evidence="4">The sequence shown here is derived from an EMBL/GenBank/DDBJ whole genome shotgun (WGS) entry which is preliminary data.</text>
</comment>
<dbReference type="EMBL" id="LGSS01000019">
    <property type="protein sequence ID" value="KNF07273.1"/>
    <property type="molecule type" value="Genomic_DNA"/>
</dbReference>
<dbReference type="InterPro" id="IPR024370">
    <property type="entry name" value="PBP_domain"/>
</dbReference>
<dbReference type="Pfam" id="PF12849">
    <property type="entry name" value="PBP_like_2"/>
    <property type="match status" value="1"/>
</dbReference>
<sequence>MKKLLSVILCVLLSFSLLAGCSNSNKNEQENKNATTKNEQEKSKDTSDKKEKGSIILATTTSTEDSGLLDYLLPKFKEETGIDVKVVSVGTGQALKKGEDGDADILLVHAKSDEEKFVKEGHGLQRHDVMYNDFILVGPKNDPLKLKENSPNDIVAGLKTISDKQGTFVSRGDESGTHKKELKLWETANLKPEGKWYVSAGSGMGEVLKIASEKQGYTITDRATYLKLKDTLDLDIVIEKEDNLYNQYGIIPVNPNKNKKINKDGAKEFEEWILSEKTQKLIGEYGKKEFGQSLFIPNAK</sequence>
<dbReference type="AlphaFoldDB" id="A0A0L0W6U4"/>
<evidence type="ECO:0000313" key="4">
    <source>
        <dbReference type="EMBL" id="KNF07273.1"/>
    </source>
</evidence>
<dbReference type="InterPro" id="IPR052738">
    <property type="entry name" value="ABC-Tungstate_binding"/>
</dbReference>
<dbReference type="PROSITE" id="PS51257">
    <property type="entry name" value="PROKAR_LIPOPROTEIN"/>
    <property type="match status" value="1"/>
</dbReference>
<keyword evidence="5" id="KW-1185">Reference proteome</keyword>
<evidence type="ECO:0000259" key="3">
    <source>
        <dbReference type="Pfam" id="PF12849"/>
    </source>
</evidence>
<dbReference type="Proteomes" id="UP000037267">
    <property type="component" value="Unassembled WGS sequence"/>
</dbReference>
<dbReference type="PANTHER" id="PTHR37945">
    <property type="entry name" value="EXTRACELLULAR TUNGSTATE BINDING PROTEIN"/>
    <property type="match status" value="1"/>
</dbReference>
<feature type="domain" description="PBP" evidence="3">
    <location>
        <begin position="49"/>
        <end position="276"/>
    </location>
</feature>
<dbReference type="SUPFAM" id="SSF53850">
    <property type="entry name" value="Periplasmic binding protein-like II"/>
    <property type="match status" value="1"/>
</dbReference>
<dbReference type="PATRIC" id="fig|1503.3.peg.820"/>
<evidence type="ECO:0000256" key="2">
    <source>
        <dbReference type="SAM" id="SignalP"/>
    </source>
</evidence>
<dbReference type="PANTHER" id="PTHR37945:SF1">
    <property type="entry name" value="EXTRACELLULAR TUNGSTATE BINDING PROTEIN"/>
    <property type="match status" value="1"/>
</dbReference>
<dbReference type="Gene3D" id="3.40.190.10">
    <property type="entry name" value="Periplasmic binding protein-like II"/>
    <property type="match status" value="2"/>
</dbReference>
<feature type="signal peptide" evidence="2">
    <location>
        <begin position="1"/>
        <end position="19"/>
    </location>
</feature>
<evidence type="ECO:0000256" key="1">
    <source>
        <dbReference type="SAM" id="MobiDB-lite"/>
    </source>
</evidence>
<keyword evidence="2" id="KW-0732">Signal</keyword>
<gene>
    <name evidence="4" type="ORF">CLPU_19c00090</name>
</gene>
<feature type="region of interest" description="Disordered" evidence="1">
    <location>
        <begin position="24"/>
        <end position="51"/>
    </location>
</feature>
<proteinExistence type="predicted"/>
<dbReference type="OrthoDB" id="186379at2"/>
<feature type="chain" id="PRO_5038464971" evidence="2">
    <location>
        <begin position="20"/>
        <end position="300"/>
    </location>
</feature>
<organism evidence="4 5">
    <name type="scientific">Gottschalkia purinilytica</name>
    <name type="common">Clostridium purinilyticum</name>
    <dbReference type="NCBI Taxonomy" id="1503"/>
    <lineage>
        <taxon>Bacteria</taxon>
        <taxon>Bacillati</taxon>
        <taxon>Bacillota</taxon>
        <taxon>Tissierellia</taxon>
        <taxon>Tissierellales</taxon>
        <taxon>Gottschalkiaceae</taxon>
        <taxon>Gottschalkia</taxon>
    </lineage>
</organism>
<accession>A0A0L0W6U4</accession>
<name>A0A0L0W6U4_GOTPU</name>
<reference evidence="5" key="1">
    <citation type="submission" date="2015-07" db="EMBL/GenBank/DDBJ databases">
        <title>Draft genome sequence of the purine-degrading Gottschalkia purinilyticum DSM 1384 (formerly Clostridium purinilyticum).</title>
        <authorList>
            <person name="Poehlein A."/>
            <person name="Schiel-Bengelsdorf B."/>
            <person name="Bengelsdorf F.R."/>
            <person name="Daniel R."/>
            <person name="Duerre P."/>
        </authorList>
    </citation>
    <scope>NUCLEOTIDE SEQUENCE [LARGE SCALE GENOMIC DNA]</scope>
    <source>
        <strain evidence="5">DSM 1384</strain>
    </source>
</reference>
<feature type="compositionally biased region" description="Basic and acidic residues" evidence="1">
    <location>
        <begin position="38"/>
        <end position="51"/>
    </location>
</feature>
<protein>
    <submittedName>
        <fullName evidence="4">Family 1 extracellular solute-binding protein</fullName>
    </submittedName>
</protein>
<evidence type="ECO:0000313" key="5">
    <source>
        <dbReference type="Proteomes" id="UP000037267"/>
    </source>
</evidence>
<dbReference type="RefSeq" id="WP_050356359.1">
    <property type="nucleotide sequence ID" value="NZ_LGSS01000019.1"/>
</dbReference>